<dbReference type="InterPro" id="IPR040442">
    <property type="entry name" value="Pyrv_kinase-like_dom_sf"/>
</dbReference>
<keyword evidence="2" id="KW-0479">Metal-binding</keyword>
<feature type="domain" description="HpcH/HpaI aldolase/citrate lyase" evidence="4">
    <location>
        <begin position="47"/>
        <end position="268"/>
    </location>
</feature>
<dbReference type="SUPFAM" id="SSF51621">
    <property type="entry name" value="Phosphoenolpyruvate/pyruvate domain"/>
    <property type="match status" value="1"/>
</dbReference>
<dbReference type="PANTHER" id="PTHR30502">
    <property type="entry name" value="2-KETO-3-DEOXY-L-RHAMNONATE ALDOLASE"/>
    <property type="match status" value="1"/>
</dbReference>
<dbReference type="InterPro" id="IPR050251">
    <property type="entry name" value="HpcH-HpaI_aldolase"/>
</dbReference>
<keyword evidence="3" id="KW-0456">Lyase</keyword>
<dbReference type="InterPro" id="IPR005000">
    <property type="entry name" value="Aldolase/citrate-lyase_domain"/>
</dbReference>
<dbReference type="PANTHER" id="PTHR30502:SF0">
    <property type="entry name" value="PHOSPHOENOLPYRUVATE CARBOXYLASE FAMILY PROTEIN"/>
    <property type="match status" value="1"/>
</dbReference>
<organism evidence="5">
    <name type="scientific">marine metagenome</name>
    <dbReference type="NCBI Taxonomy" id="408172"/>
    <lineage>
        <taxon>unclassified sequences</taxon>
        <taxon>metagenomes</taxon>
        <taxon>ecological metagenomes</taxon>
    </lineage>
</organism>
<dbReference type="GO" id="GO:0016832">
    <property type="term" value="F:aldehyde-lyase activity"/>
    <property type="evidence" value="ECO:0007669"/>
    <property type="project" value="TreeGrafter"/>
</dbReference>
<evidence type="ECO:0000313" key="5">
    <source>
        <dbReference type="EMBL" id="SVC19864.1"/>
    </source>
</evidence>
<dbReference type="Pfam" id="PF03328">
    <property type="entry name" value="HpcH_HpaI"/>
    <property type="match status" value="1"/>
</dbReference>
<dbReference type="GO" id="GO:0005737">
    <property type="term" value="C:cytoplasm"/>
    <property type="evidence" value="ECO:0007669"/>
    <property type="project" value="TreeGrafter"/>
</dbReference>
<protein>
    <recommendedName>
        <fullName evidence="4">HpcH/HpaI aldolase/citrate lyase domain-containing protein</fullName>
    </recommendedName>
</protein>
<reference evidence="5" key="1">
    <citation type="submission" date="2018-05" db="EMBL/GenBank/DDBJ databases">
        <authorList>
            <person name="Lanie J.A."/>
            <person name="Ng W.-L."/>
            <person name="Kazmierczak K.M."/>
            <person name="Andrzejewski T.M."/>
            <person name="Davidsen T.M."/>
            <person name="Wayne K.J."/>
            <person name="Tettelin H."/>
            <person name="Glass J.I."/>
            <person name="Rusch D."/>
            <person name="Podicherti R."/>
            <person name="Tsui H.-C.T."/>
            <person name="Winkler M.E."/>
        </authorList>
    </citation>
    <scope>NUCLEOTIDE SEQUENCE</scope>
</reference>
<evidence type="ECO:0000256" key="2">
    <source>
        <dbReference type="ARBA" id="ARBA00022723"/>
    </source>
</evidence>
<feature type="non-terminal residue" evidence="5">
    <location>
        <position position="288"/>
    </location>
</feature>
<gene>
    <name evidence="5" type="ORF">METZ01_LOCUS272718</name>
</gene>
<dbReference type="AlphaFoldDB" id="A0A382K4Q7"/>
<comment type="similarity">
    <text evidence="1">Belongs to the HpcH/HpaI aldolase family.</text>
</comment>
<name>A0A382K4Q7_9ZZZZ</name>
<evidence type="ECO:0000256" key="3">
    <source>
        <dbReference type="ARBA" id="ARBA00023239"/>
    </source>
</evidence>
<dbReference type="GO" id="GO:0046872">
    <property type="term" value="F:metal ion binding"/>
    <property type="evidence" value="ECO:0007669"/>
    <property type="project" value="UniProtKB-KW"/>
</dbReference>
<dbReference type="Gene3D" id="3.20.20.60">
    <property type="entry name" value="Phosphoenolpyruvate-binding domains"/>
    <property type="match status" value="1"/>
</dbReference>
<dbReference type="InterPro" id="IPR015813">
    <property type="entry name" value="Pyrv/PenolPyrv_kinase-like_dom"/>
</dbReference>
<accession>A0A382K4Q7</accession>
<evidence type="ECO:0000259" key="4">
    <source>
        <dbReference type="Pfam" id="PF03328"/>
    </source>
</evidence>
<evidence type="ECO:0000256" key="1">
    <source>
        <dbReference type="ARBA" id="ARBA00005568"/>
    </source>
</evidence>
<sequence length="288" mass="31777">MGELDIETTFSYCEQVSQARRFSTHNCTIISRTKIVKRNIFEKVSVGSWITIGHPAVAEIMASAGFDWLTVDLEHSAINIGQAEELIRVIDLKGIPAFVRLSSNNPEQIKRVMDSGAHGVIVPMVNSVGEAERAVDAVRYPPVGKRSFGLARAHGYGVGFKDYLSWEESQAAIVIQIEHIDAVEDLEAIFSVTGIDAYFVGPYDLSGSLGVPGQFDHPEYLAAMARIYDVAQKANMPGGLHIVEPDVGLLENSIERGARFIAYSLDTRMLDVSCRHALEHSRSWTRNE</sequence>
<dbReference type="EMBL" id="UINC01078617">
    <property type="protein sequence ID" value="SVC19864.1"/>
    <property type="molecule type" value="Genomic_DNA"/>
</dbReference>
<proteinExistence type="inferred from homology"/>